<feature type="compositionally biased region" description="Basic and acidic residues" evidence="1">
    <location>
        <begin position="647"/>
        <end position="656"/>
    </location>
</feature>
<feature type="compositionally biased region" description="Low complexity" evidence="1">
    <location>
        <begin position="1063"/>
        <end position="1082"/>
    </location>
</feature>
<evidence type="ECO:0000256" key="1">
    <source>
        <dbReference type="SAM" id="MobiDB-lite"/>
    </source>
</evidence>
<keyword evidence="3" id="KW-1185">Reference proteome</keyword>
<feature type="region of interest" description="Disordered" evidence="1">
    <location>
        <begin position="699"/>
        <end position="720"/>
    </location>
</feature>
<feature type="compositionally biased region" description="Low complexity" evidence="1">
    <location>
        <begin position="1036"/>
        <end position="1046"/>
    </location>
</feature>
<reference evidence="2 3" key="1">
    <citation type="submission" date="2023-08" db="EMBL/GenBank/DDBJ databases">
        <title>Black Yeasts Isolated from many extreme environments.</title>
        <authorList>
            <person name="Coleine C."/>
            <person name="Stajich J.E."/>
            <person name="Selbmann L."/>
        </authorList>
    </citation>
    <scope>NUCLEOTIDE SEQUENCE [LARGE SCALE GENOMIC DNA]</scope>
    <source>
        <strain evidence="2 3">CCFEE 5910</strain>
    </source>
</reference>
<feature type="compositionally biased region" description="Low complexity" evidence="1">
    <location>
        <begin position="504"/>
        <end position="517"/>
    </location>
</feature>
<feature type="compositionally biased region" description="Basic and acidic residues" evidence="1">
    <location>
        <begin position="186"/>
        <end position="196"/>
    </location>
</feature>
<feature type="compositionally biased region" description="Low complexity" evidence="1">
    <location>
        <begin position="701"/>
        <end position="715"/>
    </location>
</feature>
<gene>
    <name evidence="2" type="ORF">LTR05_007873</name>
</gene>
<dbReference type="Proteomes" id="UP001309876">
    <property type="component" value="Unassembled WGS sequence"/>
</dbReference>
<dbReference type="EMBL" id="JAVRRJ010000009">
    <property type="protein sequence ID" value="KAK5081737.1"/>
    <property type="molecule type" value="Genomic_DNA"/>
</dbReference>
<evidence type="ECO:0000313" key="2">
    <source>
        <dbReference type="EMBL" id="KAK5081737.1"/>
    </source>
</evidence>
<feature type="compositionally biased region" description="Polar residues" evidence="1">
    <location>
        <begin position="238"/>
        <end position="273"/>
    </location>
</feature>
<evidence type="ECO:0000313" key="3">
    <source>
        <dbReference type="Proteomes" id="UP001309876"/>
    </source>
</evidence>
<feature type="compositionally biased region" description="Polar residues" evidence="1">
    <location>
        <begin position="459"/>
        <end position="470"/>
    </location>
</feature>
<feature type="region of interest" description="Disordered" evidence="1">
    <location>
        <begin position="306"/>
        <end position="407"/>
    </location>
</feature>
<feature type="compositionally biased region" description="Polar residues" evidence="1">
    <location>
        <begin position="1047"/>
        <end position="1060"/>
    </location>
</feature>
<feature type="region of interest" description="Disordered" evidence="1">
    <location>
        <begin position="427"/>
        <end position="526"/>
    </location>
</feature>
<feature type="compositionally biased region" description="Pro residues" evidence="1">
    <location>
        <begin position="479"/>
        <end position="491"/>
    </location>
</feature>
<name>A0AAN7SUC8_9EURO</name>
<feature type="compositionally biased region" description="Polar residues" evidence="1">
    <location>
        <begin position="370"/>
        <end position="386"/>
    </location>
</feature>
<feature type="compositionally biased region" description="Basic and acidic residues" evidence="1">
    <location>
        <begin position="206"/>
        <end position="224"/>
    </location>
</feature>
<protein>
    <submittedName>
        <fullName evidence="2">Uncharacterized protein</fullName>
    </submittedName>
</protein>
<organism evidence="2 3">
    <name type="scientific">Lithohypha guttulata</name>
    <dbReference type="NCBI Taxonomy" id="1690604"/>
    <lineage>
        <taxon>Eukaryota</taxon>
        <taxon>Fungi</taxon>
        <taxon>Dikarya</taxon>
        <taxon>Ascomycota</taxon>
        <taxon>Pezizomycotina</taxon>
        <taxon>Eurotiomycetes</taxon>
        <taxon>Chaetothyriomycetidae</taxon>
        <taxon>Chaetothyriales</taxon>
        <taxon>Trichomeriaceae</taxon>
        <taxon>Lithohypha</taxon>
    </lineage>
</organism>
<proteinExistence type="predicted"/>
<feature type="region of interest" description="Disordered" evidence="1">
    <location>
        <begin position="548"/>
        <end position="604"/>
    </location>
</feature>
<feature type="compositionally biased region" description="Basic and acidic residues" evidence="1">
    <location>
        <begin position="825"/>
        <end position="844"/>
    </location>
</feature>
<feature type="region of interest" description="Disordered" evidence="1">
    <location>
        <begin position="825"/>
        <end position="1115"/>
    </location>
</feature>
<feature type="region of interest" description="Disordered" evidence="1">
    <location>
        <begin position="635"/>
        <end position="664"/>
    </location>
</feature>
<feature type="region of interest" description="Disordered" evidence="1">
    <location>
        <begin position="1"/>
        <end position="23"/>
    </location>
</feature>
<dbReference type="AlphaFoldDB" id="A0AAN7SUC8"/>
<feature type="compositionally biased region" description="Low complexity" evidence="1">
    <location>
        <begin position="953"/>
        <end position="972"/>
    </location>
</feature>
<sequence>MNMFKKGRKAKDQEDALDPFNGTEATSFAKASRALTRKKKKQDVEEQPVFDLASALPDKNDFRTSLLMPNLSARFSMLREQDDPNTKVGKASDDSVLFPKRASRLMLFNNNPLTDIAEVESIRSGIRPPFADERRGSLFDGYASDDGAAIMNRARPGEGNNLFGGRQKLYRIAASSTRDLSVPDITRGKHTYEHDTALSSFQQIRLGEREQRVQQEGSDEKTDRNSYPTTESEEQESIRSPMTGFSKNRGTQSSTNSGPSNRRTSTAATSLVSDSPLPYQKSNIAINKVREQDVNSSAESIGFAYSPGLPMPARDDDRPAAQLSGSSGIPRMREHGSGQSPVHTSQPFRGISPPLNATSQPLDFGLQDVARSQGTSSRFQTTSPTPQFEFEHDDTLASSVRPNDRGKATAMGLFNKPARHYDEAQFQQRQMQMHEGRNSPISMSSRAASHASIEPGRSSRPSYASTTSDIQLDDHYTPQVPPIPNQTPSPVPSNRRSSANSTGRQSTSRPRTKSSTSNKEAAVKARVESLIRRQNAELAALEESQLGRNHSVDDGDGTSLYKNKGNGTFFNNSDHSDDEDSVRGRSQVNRRPSVPALKSPTEIHPALREDMQGFDFGTGDIQSFPLKNSNCLSTSNPVLPVENTRQPTHESPRSTEDVDSPTLPATGLGLSGLIRTHLRHDSDRSSMLPPPSPMMPAFDASRGSVSSTTQTVTESVKSDPFEYDSDRLTVRQSPSQLPSPTTATSIMSQKAQQILGAAMALRDAAVKADATPTSAPSTYAYSNDKNVDMQADALIHQRSDSTETQREMQRFDEELAARRKRIEEGLKSVQERSRSRSPHTERHGVTGVHGFSLPRFPGRSNTGDRFDGATSSKAIKMLGISSPPPQPQSSPRMLQSSARTKSDRSDDTITHHGRSSPHDHEGSHGMYASNMGRRTPLSALSNHSDRPPPPRSTTPSSRPGTRNRSNSAAADRSASRNKHVPDFDRTMMSNSPYLNGSPKYEQENRPDSSAGQYSDRTGYFNTKPLAAPEMNEGLIPRPSSRPSPNSQNTFETSHTPQMATMMSPPSSALPSPNPAAASSSSNGRTTPTAASGRATPSSSRKRSVTKGMISDPTFVSSTSTVPLVYLPRDGGPAVEPMMAPPLPAMNPRRRGTGSDLPPSSFKPHPAVRPNVSSLSVVAGSPVTPDFPNLDQPTSRPPPARPRNRLRKSSSEGGNMAARARQQALVAELAREKDRSPNVAVFPNRSATSLHTQEGRMF</sequence>
<feature type="region of interest" description="Disordered" evidence="1">
    <location>
        <begin position="1133"/>
        <end position="1257"/>
    </location>
</feature>
<accession>A0AAN7SUC8</accession>
<feature type="region of interest" description="Disordered" evidence="1">
    <location>
        <begin position="185"/>
        <end position="275"/>
    </location>
</feature>
<feature type="compositionally biased region" description="Polar residues" evidence="1">
    <location>
        <begin position="337"/>
        <end position="347"/>
    </location>
</feature>
<feature type="compositionally biased region" description="Polar residues" evidence="1">
    <location>
        <begin position="1083"/>
        <end position="1098"/>
    </location>
</feature>
<comment type="caution">
    <text evidence="2">The sequence shown here is derived from an EMBL/GenBank/DDBJ whole genome shotgun (WGS) entry which is preliminary data.</text>
</comment>
<feature type="compositionally biased region" description="Basic and acidic residues" evidence="1">
    <location>
        <begin position="900"/>
        <end position="923"/>
    </location>
</feature>
<feature type="compositionally biased region" description="Polar residues" evidence="1">
    <location>
        <begin position="492"/>
        <end position="503"/>
    </location>
</feature>